<dbReference type="InterPro" id="IPR011990">
    <property type="entry name" value="TPR-like_helical_dom_sf"/>
</dbReference>
<keyword evidence="2" id="KW-0647">Proteasome</keyword>
<dbReference type="InterPro" id="IPR000717">
    <property type="entry name" value="PCI_dom"/>
</dbReference>
<dbReference type="GO" id="GO:0006511">
    <property type="term" value="P:ubiquitin-dependent protein catabolic process"/>
    <property type="evidence" value="ECO:0007669"/>
    <property type="project" value="TreeGrafter"/>
</dbReference>
<evidence type="ECO:0000256" key="1">
    <source>
        <dbReference type="ARBA" id="ARBA00007912"/>
    </source>
</evidence>
<feature type="compositionally biased region" description="Basic and acidic residues" evidence="3">
    <location>
        <begin position="1"/>
        <end position="27"/>
    </location>
</feature>
<evidence type="ECO:0000256" key="3">
    <source>
        <dbReference type="SAM" id="MobiDB-lite"/>
    </source>
</evidence>
<feature type="domain" description="PCI" evidence="4">
    <location>
        <begin position="253"/>
        <end position="433"/>
    </location>
</feature>
<dbReference type="STRING" id="50990.A0A4Y7PUE8"/>
<dbReference type="SMART" id="SM00753">
    <property type="entry name" value="PAM"/>
    <property type="match status" value="1"/>
</dbReference>
<dbReference type="SMART" id="SM00088">
    <property type="entry name" value="PINT"/>
    <property type="match status" value="1"/>
</dbReference>
<dbReference type="GO" id="GO:0042176">
    <property type="term" value="P:regulation of protein catabolic process"/>
    <property type="evidence" value="ECO:0007669"/>
    <property type="project" value="InterPro"/>
</dbReference>
<evidence type="ECO:0000259" key="4">
    <source>
        <dbReference type="PROSITE" id="PS50250"/>
    </source>
</evidence>
<dbReference type="PANTHER" id="PTHR10758:SF2">
    <property type="entry name" value="26S PROTEASOME NON-ATPASE REGULATORY SUBUNIT 3"/>
    <property type="match status" value="1"/>
</dbReference>
<protein>
    <submittedName>
        <fullName evidence="5">Diphenol oxidase-A2</fullName>
    </submittedName>
</protein>
<dbReference type="Proteomes" id="UP000294933">
    <property type="component" value="Unassembled WGS sequence"/>
</dbReference>
<reference evidence="5 6" key="1">
    <citation type="submission" date="2018-06" db="EMBL/GenBank/DDBJ databases">
        <title>A transcriptomic atlas of mushroom development highlights an independent origin of complex multicellularity.</title>
        <authorList>
            <consortium name="DOE Joint Genome Institute"/>
            <person name="Krizsan K."/>
            <person name="Almasi E."/>
            <person name="Merenyi Z."/>
            <person name="Sahu N."/>
            <person name="Viragh M."/>
            <person name="Koszo T."/>
            <person name="Mondo S."/>
            <person name="Kiss B."/>
            <person name="Balint B."/>
            <person name="Kues U."/>
            <person name="Barry K."/>
            <person name="Hegedus J.C."/>
            <person name="Henrissat B."/>
            <person name="Johnson J."/>
            <person name="Lipzen A."/>
            <person name="Ohm R."/>
            <person name="Nagy I."/>
            <person name="Pangilinan J."/>
            <person name="Yan J."/>
            <person name="Xiong Y."/>
            <person name="Grigoriev I.V."/>
            <person name="Hibbett D.S."/>
            <person name="Nagy L.G."/>
        </authorList>
    </citation>
    <scope>NUCLEOTIDE SEQUENCE [LARGE SCALE GENOMIC DNA]</scope>
    <source>
        <strain evidence="5 6">SZMC22713</strain>
    </source>
</reference>
<dbReference type="Pfam" id="PF25573">
    <property type="entry name" value="TPR_PSMD3_N"/>
    <property type="match status" value="1"/>
</dbReference>
<evidence type="ECO:0000256" key="2">
    <source>
        <dbReference type="ARBA" id="ARBA00022942"/>
    </source>
</evidence>
<feature type="region of interest" description="Disordered" evidence="3">
    <location>
        <begin position="1"/>
        <end position="34"/>
    </location>
</feature>
<organism evidence="5 6">
    <name type="scientific">Rickenella mellea</name>
    <dbReference type="NCBI Taxonomy" id="50990"/>
    <lineage>
        <taxon>Eukaryota</taxon>
        <taxon>Fungi</taxon>
        <taxon>Dikarya</taxon>
        <taxon>Basidiomycota</taxon>
        <taxon>Agaricomycotina</taxon>
        <taxon>Agaricomycetes</taxon>
        <taxon>Hymenochaetales</taxon>
        <taxon>Rickenellaceae</taxon>
        <taxon>Rickenella</taxon>
    </lineage>
</organism>
<dbReference type="Pfam" id="PF08375">
    <property type="entry name" value="Rpn3_C"/>
    <property type="match status" value="1"/>
</dbReference>
<dbReference type="GO" id="GO:0030234">
    <property type="term" value="F:enzyme regulator activity"/>
    <property type="evidence" value="ECO:0007669"/>
    <property type="project" value="InterPro"/>
</dbReference>
<name>A0A4Y7PUE8_9AGAM</name>
<feature type="region of interest" description="Disordered" evidence="3">
    <location>
        <begin position="474"/>
        <end position="503"/>
    </location>
</feature>
<dbReference type="GO" id="GO:0008541">
    <property type="term" value="C:proteasome regulatory particle, lid subcomplex"/>
    <property type="evidence" value="ECO:0007669"/>
    <property type="project" value="TreeGrafter"/>
</dbReference>
<dbReference type="Pfam" id="PF01399">
    <property type="entry name" value="PCI"/>
    <property type="match status" value="1"/>
</dbReference>
<proteinExistence type="inferred from homology"/>
<dbReference type="InterPro" id="IPR057985">
    <property type="entry name" value="TPR_PSMD3_N"/>
</dbReference>
<dbReference type="InterPro" id="IPR013586">
    <property type="entry name" value="PSMD3_C"/>
</dbReference>
<dbReference type="VEuPathDB" id="FungiDB:BD410DRAFT_792881"/>
<keyword evidence="6" id="KW-1185">Reference proteome</keyword>
<gene>
    <name evidence="5" type="ORF">BD410DRAFT_792881</name>
</gene>
<dbReference type="OrthoDB" id="1713558at2759"/>
<feature type="compositionally biased region" description="Acidic residues" evidence="3">
    <location>
        <begin position="491"/>
        <end position="503"/>
    </location>
</feature>
<dbReference type="AlphaFoldDB" id="A0A4Y7PUE8"/>
<feature type="compositionally biased region" description="Basic and acidic residues" evidence="3">
    <location>
        <begin position="474"/>
        <end position="490"/>
    </location>
</feature>
<dbReference type="InterPro" id="IPR050756">
    <property type="entry name" value="CSN3"/>
</dbReference>
<comment type="similarity">
    <text evidence="1">Belongs to the proteasome subunit S3 family.</text>
</comment>
<accession>A0A4Y7PUE8</accession>
<dbReference type="Gene3D" id="1.25.40.10">
    <property type="entry name" value="Tetratricopeptide repeat domain"/>
    <property type="match status" value="1"/>
</dbReference>
<dbReference type="PANTHER" id="PTHR10758">
    <property type="entry name" value="26S PROTEASOME NON-ATPASE REGULATORY SUBUNIT 3/COP9 SIGNALOSOME COMPLEX SUBUNIT 3"/>
    <property type="match status" value="1"/>
</dbReference>
<dbReference type="PROSITE" id="PS50250">
    <property type="entry name" value="PCI"/>
    <property type="match status" value="1"/>
</dbReference>
<evidence type="ECO:0000313" key="5">
    <source>
        <dbReference type="EMBL" id="TDL18718.1"/>
    </source>
</evidence>
<evidence type="ECO:0000313" key="6">
    <source>
        <dbReference type="Proteomes" id="UP000294933"/>
    </source>
</evidence>
<sequence length="503" mass="56559">MPEADVEMKPAADDKAAEEKASEESKETVPPTPVEEIKASIALIERAVTTLEPRFTHRVLRSLTSLKRKIDFSVLRDAVNDVYSKDTLVKESLLAWLPPAPAVEASMEIDQAPLPQKTPPPQSDPLPEAEVYLRLLILTLLLSSPDTHAKSMEMAHETVEKIQAWNRRSLDPLAARVWFALGRAYELGGELADVRPLFLSAQRTASLRRDDECQAVLINLLLRNYLHYNLYDQADKLVSKTTFPTSAGNPQLARYHYYLGRIKAVQLNYTAAHTNLQQAIRRAPPAKTAPGFFQAVHKYFIVVELLMGEIPERSLFRHPVLEKALTGYFEIVKAVRTGSLTQFQSTLSTYAGQFSVDRTYTLIVRLRQNVIKTGVRRLSLSYSRISLRDICVKLHLDSEEDAEYIVGKAIRDGVMEGKVVHEKGWMECGSGKNAYGPEVSEVFGRRIGYCLELHNESVKAMRYPLNAHRKELAAAEGAREREKELAKEIQDGELDDDDGLGDF</sequence>
<dbReference type="EMBL" id="ML170204">
    <property type="protein sequence ID" value="TDL18718.1"/>
    <property type="molecule type" value="Genomic_DNA"/>
</dbReference>